<reference evidence="3 4" key="1">
    <citation type="submission" date="2014-08" db="EMBL/GenBank/DDBJ databases">
        <title>Genome sequences of NCPPB Pectobacterium isolates.</title>
        <authorList>
            <person name="Glover R.H."/>
            <person name="Sapp M."/>
            <person name="Elphinstone J."/>
        </authorList>
    </citation>
    <scope>NUCLEOTIDE SEQUENCE [LARGE SCALE GENOMIC DNA]</scope>
    <source>
        <strain evidence="1 3">NCPPB 3701</strain>
        <strain evidence="2 4">NCPPB3702</strain>
    </source>
</reference>
<protein>
    <recommendedName>
        <fullName evidence="5">Transposase</fullName>
    </recommendedName>
</protein>
<gene>
    <name evidence="1" type="ORF">JV38_17420</name>
    <name evidence="2" type="ORF">KU73_17410</name>
</gene>
<evidence type="ECO:0000313" key="2">
    <source>
        <dbReference type="EMBL" id="KGA27427.1"/>
    </source>
</evidence>
<dbReference type="Proteomes" id="UP000029436">
    <property type="component" value="Unassembled WGS sequence"/>
</dbReference>
<dbReference type="AlphaFoldDB" id="A0AAW3EDU0"/>
<accession>A0AAW3EDU0</accession>
<name>A0AAW3EDU0_9GAMM</name>
<evidence type="ECO:0000313" key="4">
    <source>
        <dbReference type="Proteomes" id="UP000029436"/>
    </source>
</evidence>
<dbReference type="Proteomes" id="UP000029257">
    <property type="component" value="Unassembled WGS sequence"/>
</dbReference>
<keyword evidence="4" id="KW-1185">Reference proteome</keyword>
<evidence type="ECO:0000313" key="3">
    <source>
        <dbReference type="Proteomes" id="UP000029257"/>
    </source>
</evidence>
<evidence type="ECO:0000313" key="1">
    <source>
        <dbReference type="EMBL" id="KFX04293.1"/>
    </source>
</evidence>
<proteinExistence type="predicted"/>
<dbReference type="EMBL" id="JQOH01000008">
    <property type="protein sequence ID" value="KGA27427.1"/>
    <property type="molecule type" value="Genomic_DNA"/>
</dbReference>
<evidence type="ECO:0008006" key="5">
    <source>
        <dbReference type="Google" id="ProtNLM"/>
    </source>
</evidence>
<comment type="caution">
    <text evidence="1">The sequence shown here is derived from an EMBL/GenBank/DDBJ whole genome shotgun (WGS) entry which is preliminary data.</text>
</comment>
<dbReference type="EMBL" id="JQHP01000009">
    <property type="protein sequence ID" value="KFX04293.1"/>
    <property type="molecule type" value="Genomic_DNA"/>
</dbReference>
<sequence length="63" mass="7295">MHIANQVFDYPDCTLAFKYAHRTLSYRAFDKQACVDQKSIVDNKRIEKILGLTKTKMVASEKD</sequence>
<organism evidence="1 3">
    <name type="scientific">Pectobacterium wasabiae</name>
    <dbReference type="NCBI Taxonomy" id="55208"/>
    <lineage>
        <taxon>Bacteria</taxon>
        <taxon>Pseudomonadati</taxon>
        <taxon>Pseudomonadota</taxon>
        <taxon>Gammaproteobacteria</taxon>
        <taxon>Enterobacterales</taxon>
        <taxon>Pectobacteriaceae</taxon>
        <taxon>Pectobacterium</taxon>
    </lineage>
</organism>